<feature type="non-terminal residue" evidence="2">
    <location>
        <position position="1"/>
    </location>
</feature>
<dbReference type="EMBL" id="QJKJ01014019">
    <property type="protein sequence ID" value="RDX65205.1"/>
    <property type="molecule type" value="Genomic_DNA"/>
</dbReference>
<dbReference type="Pfam" id="PF13960">
    <property type="entry name" value="DUF4218"/>
    <property type="match status" value="1"/>
</dbReference>
<name>A0A371EGP2_MUCPR</name>
<keyword evidence="3" id="KW-1185">Reference proteome</keyword>
<dbReference type="Proteomes" id="UP000257109">
    <property type="component" value="Unassembled WGS sequence"/>
</dbReference>
<evidence type="ECO:0000313" key="3">
    <source>
        <dbReference type="Proteomes" id="UP000257109"/>
    </source>
</evidence>
<sequence length="127" mass="14872">MVHLVVLLTKGIRLCDPLFLRWMYLVEHYMKILKSNIKNPHRLEAYIVERCIVEEVIEFCICYMSAIKSVGVSKSRHEGRCKGKGTRGVTVKSMEVQSYLSTHQDILKKKNPRINKKWITNEHNKTL</sequence>
<dbReference type="AlphaFoldDB" id="A0A371EGP2"/>
<dbReference type="PANTHER" id="PTHR48258">
    <property type="entry name" value="DUF4218 DOMAIN-CONTAINING PROTEIN-RELATED"/>
    <property type="match status" value="1"/>
</dbReference>
<protein>
    <recommendedName>
        <fullName evidence="1">DUF4218 domain-containing protein</fullName>
    </recommendedName>
</protein>
<gene>
    <name evidence="2" type="ORF">CR513_56154</name>
</gene>
<dbReference type="InterPro" id="IPR025452">
    <property type="entry name" value="DUF4218"/>
</dbReference>
<comment type="caution">
    <text evidence="2">The sequence shown here is derived from an EMBL/GenBank/DDBJ whole genome shotgun (WGS) entry which is preliminary data.</text>
</comment>
<feature type="domain" description="DUF4218" evidence="1">
    <location>
        <begin position="1"/>
        <end position="76"/>
    </location>
</feature>
<evidence type="ECO:0000313" key="2">
    <source>
        <dbReference type="EMBL" id="RDX65205.1"/>
    </source>
</evidence>
<dbReference type="PANTHER" id="PTHR48258:SF9">
    <property type="entry name" value="OS01G0348150 PROTEIN"/>
    <property type="match status" value="1"/>
</dbReference>
<proteinExistence type="predicted"/>
<reference evidence="2" key="1">
    <citation type="submission" date="2018-05" db="EMBL/GenBank/DDBJ databases">
        <title>Draft genome of Mucuna pruriens seed.</title>
        <authorList>
            <person name="Nnadi N.E."/>
            <person name="Vos R."/>
            <person name="Hasami M.H."/>
            <person name="Devisetty U.K."/>
            <person name="Aguiy J.C."/>
        </authorList>
    </citation>
    <scope>NUCLEOTIDE SEQUENCE [LARGE SCALE GENOMIC DNA]</scope>
    <source>
        <strain evidence="2">JCA_2017</strain>
    </source>
</reference>
<organism evidence="2 3">
    <name type="scientific">Mucuna pruriens</name>
    <name type="common">Velvet bean</name>
    <name type="synonym">Dolichos pruriens</name>
    <dbReference type="NCBI Taxonomy" id="157652"/>
    <lineage>
        <taxon>Eukaryota</taxon>
        <taxon>Viridiplantae</taxon>
        <taxon>Streptophyta</taxon>
        <taxon>Embryophyta</taxon>
        <taxon>Tracheophyta</taxon>
        <taxon>Spermatophyta</taxon>
        <taxon>Magnoliopsida</taxon>
        <taxon>eudicotyledons</taxon>
        <taxon>Gunneridae</taxon>
        <taxon>Pentapetalae</taxon>
        <taxon>rosids</taxon>
        <taxon>fabids</taxon>
        <taxon>Fabales</taxon>
        <taxon>Fabaceae</taxon>
        <taxon>Papilionoideae</taxon>
        <taxon>50 kb inversion clade</taxon>
        <taxon>NPAAA clade</taxon>
        <taxon>indigoferoid/millettioid clade</taxon>
        <taxon>Phaseoleae</taxon>
        <taxon>Mucuna</taxon>
    </lineage>
</organism>
<accession>A0A371EGP2</accession>
<evidence type="ECO:0000259" key="1">
    <source>
        <dbReference type="Pfam" id="PF13960"/>
    </source>
</evidence>